<gene>
    <name evidence="2" type="ORF">MONAX_5E022650</name>
</gene>
<dbReference type="Proteomes" id="UP000335636">
    <property type="component" value="Unassembled WGS sequence"/>
</dbReference>
<evidence type="ECO:0000256" key="1">
    <source>
        <dbReference type="SAM" id="MobiDB-lite"/>
    </source>
</evidence>
<evidence type="ECO:0000313" key="3">
    <source>
        <dbReference type="Proteomes" id="UP000335636"/>
    </source>
</evidence>
<protein>
    <submittedName>
        <fullName evidence="2">Uncharacterized protein</fullName>
    </submittedName>
</protein>
<dbReference type="EMBL" id="CABDUW010001268">
    <property type="protein sequence ID" value="VTJ80109.1"/>
    <property type="molecule type" value="Genomic_DNA"/>
</dbReference>
<accession>A0A5E4CG62</accession>
<sequence length="128" mass="13473">MDQAFALGLPRDVLKTWSSAPSPSKAKDSRLSYPTSCPSPPPSLGLGPACTGGASFLSSVPASVPVTYSPLCITHSLRCPSPILKAVLYKGPGSPLHVLGSLPTLRKWPPVYTSTPPRLQRMGRCLSC</sequence>
<comment type="caution">
    <text evidence="2">The sequence shown here is derived from an EMBL/GenBank/DDBJ whole genome shotgun (WGS) entry which is preliminary data.</text>
</comment>
<dbReference type="AlphaFoldDB" id="A0A5E4CG62"/>
<name>A0A5E4CG62_MARMO</name>
<proteinExistence type="predicted"/>
<organism evidence="2 3">
    <name type="scientific">Marmota monax</name>
    <name type="common">Woodchuck</name>
    <dbReference type="NCBI Taxonomy" id="9995"/>
    <lineage>
        <taxon>Eukaryota</taxon>
        <taxon>Metazoa</taxon>
        <taxon>Chordata</taxon>
        <taxon>Craniata</taxon>
        <taxon>Vertebrata</taxon>
        <taxon>Euteleostomi</taxon>
        <taxon>Mammalia</taxon>
        <taxon>Eutheria</taxon>
        <taxon>Euarchontoglires</taxon>
        <taxon>Glires</taxon>
        <taxon>Rodentia</taxon>
        <taxon>Sciuromorpha</taxon>
        <taxon>Sciuridae</taxon>
        <taxon>Xerinae</taxon>
        <taxon>Marmotini</taxon>
        <taxon>Marmota</taxon>
    </lineage>
</organism>
<keyword evidence="3" id="KW-1185">Reference proteome</keyword>
<evidence type="ECO:0000313" key="2">
    <source>
        <dbReference type="EMBL" id="VTJ80109.1"/>
    </source>
</evidence>
<reference evidence="2" key="1">
    <citation type="submission" date="2019-04" db="EMBL/GenBank/DDBJ databases">
        <authorList>
            <person name="Alioto T."/>
            <person name="Alioto T."/>
        </authorList>
    </citation>
    <scope>NUCLEOTIDE SEQUENCE [LARGE SCALE GENOMIC DNA]</scope>
</reference>
<feature type="region of interest" description="Disordered" evidence="1">
    <location>
        <begin position="18"/>
        <end position="39"/>
    </location>
</feature>